<dbReference type="Pfam" id="PF11719">
    <property type="entry name" value="Drc1-Sld2"/>
    <property type="match status" value="1"/>
</dbReference>
<comment type="function">
    <text evidence="7">Has a role in the initiation of DNA replication. Required at S-phase checkpoint.</text>
</comment>
<keyword evidence="10" id="KW-1185">Reference proteome</keyword>
<dbReference type="GO" id="GO:0003697">
    <property type="term" value="F:single-stranded DNA binding"/>
    <property type="evidence" value="ECO:0007669"/>
    <property type="project" value="TreeGrafter"/>
</dbReference>
<dbReference type="GO" id="GO:0003688">
    <property type="term" value="F:DNA replication origin binding"/>
    <property type="evidence" value="ECO:0007669"/>
    <property type="project" value="TreeGrafter"/>
</dbReference>
<gene>
    <name evidence="9" type="ORF">PIIN_02414</name>
</gene>
<evidence type="ECO:0000256" key="8">
    <source>
        <dbReference type="SAM" id="MobiDB-lite"/>
    </source>
</evidence>
<accession>G4TB50</accession>
<evidence type="ECO:0000256" key="2">
    <source>
        <dbReference type="ARBA" id="ARBA00007276"/>
    </source>
</evidence>
<name>G4TB50_SERID</name>
<comment type="similarity">
    <text evidence="2 7">Belongs to the SLD2 family.</text>
</comment>
<dbReference type="PANTHER" id="PTHR28124">
    <property type="entry name" value="DNA REPLICATION REGULATOR SLD2"/>
    <property type="match status" value="1"/>
</dbReference>
<evidence type="ECO:0000313" key="10">
    <source>
        <dbReference type="Proteomes" id="UP000007148"/>
    </source>
</evidence>
<feature type="region of interest" description="Disordered" evidence="8">
    <location>
        <begin position="51"/>
        <end position="269"/>
    </location>
</feature>
<dbReference type="PANTHER" id="PTHR28124:SF1">
    <property type="entry name" value="DNA REPLICATION REGULATOR SLD2"/>
    <property type="match status" value="1"/>
</dbReference>
<organism evidence="9 10">
    <name type="scientific">Serendipita indica (strain DSM 11827)</name>
    <name type="common">Root endophyte fungus</name>
    <name type="synonym">Piriformospora indica</name>
    <dbReference type="NCBI Taxonomy" id="1109443"/>
    <lineage>
        <taxon>Eukaryota</taxon>
        <taxon>Fungi</taxon>
        <taxon>Dikarya</taxon>
        <taxon>Basidiomycota</taxon>
        <taxon>Agaricomycotina</taxon>
        <taxon>Agaricomycetes</taxon>
        <taxon>Sebacinales</taxon>
        <taxon>Serendipitaceae</taxon>
        <taxon>Serendipita</taxon>
    </lineage>
</organism>
<dbReference type="GO" id="GO:1902977">
    <property type="term" value="P:mitotic DNA replication preinitiation complex assembly"/>
    <property type="evidence" value="ECO:0007669"/>
    <property type="project" value="TreeGrafter"/>
</dbReference>
<dbReference type="InParanoid" id="G4TB50"/>
<dbReference type="HOGENOM" id="CLU_035050_0_0_1"/>
<sequence>MSSEYTTLRTELKQWEREYQAQHGRKPTPNDIRLIPGLTEKYKRFKALSKAAGQTGDVGKPPAPASTGASSGIIRHSRAVEDLGDAIPAAARPNPFSPSKPRPTTSHIASGRRTPERHLFPNPFASPVKKKEGSNATSSAHPGTLDSLSHSPSSSPNPFVVKRLPDENLLKPTQPPDSPFTAARKRIRGDGEEGLGNTMDTDAPDNTKRRRFVNRSQSASYSGLFGTAPYILPDTAAPSNSNTQPSQPGSSRPGEEVLGDSPIKPSVRNGVVYKPIFDDGRESLQTSALGSQRSGTTRTTSLPASLTIFSKRPESDDAARKHLVSSQPVQDDDSLTNDNQAMDEDDPSTSTQLIAPTPVKTGAKQWKGQAKGKKQKTMTHANEDLSDSEQTSDEVQAVEVEWRILGPLQVPGQTDDKGDDDDDENFQLLSLGKPWIRHYSTAEEDGEINESVREHVEIDLPEEMQNLLELSPSKPRVDEDQVVQDILAGIGDRSKRHEVWHVGDVGTEEDDWDSEGAGWWEAEL</sequence>
<dbReference type="Proteomes" id="UP000007148">
    <property type="component" value="Unassembled WGS sequence"/>
</dbReference>
<protein>
    <recommendedName>
        <fullName evidence="3 7">DNA replication regulator SLD2</fullName>
    </recommendedName>
</protein>
<dbReference type="OMA" id="SDWEAHW"/>
<dbReference type="EMBL" id="CAFZ01000035">
    <property type="protein sequence ID" value="CCA68551.1"/>
    <property type="molecule type" value="Genomic_DNA"/>
</dbReference>
<feature type="compositionally biased region" description="Low complexity" evidence="8">
    <location>
        <begin position="290"/>
        <end position="301"/>
    </location>
</feature>
<evidence type="ECO:0000256" key="3">
    <source>
        <dbReference type="ARBA" id="ARBA00018363"/>
    </source>
</evidence>
<keyword evidence="5 7" id="KW-0539">Nucleus</keyword>
<evidence type="ECO:0000256" key="7">
    <source>
        <dbReference type="RuleBase" id="RU367067"/>
    </source>
</evidence>
<dbReference type="STRING" id="1109443.G4TB50"/>
<feature type="compositionally biased region" description="Basic and acidic residues" evidence="8">
    <location>
        <begin position="311"/>
        <end position="320"/>
    </location>
</feature>
<comment type="caution">
    <text evidence="9">The sequence shown here is derived from an EMBL/GenBank/DDBJ whole genome shotgun (WGS) entry which is preliminary data.</text>
</comment>
<evidence type="ECO:0000256" key="4">
    <source>
        <dbReference type="ARBA" id="ARBA00022705"/>
    </source>
</evidence>
<proteinExistence type="inferred from homology"/>
<dbReference type="GO" id="GO:0006270">
    <property type="term" value="P:DNA replication initiation"/>
    <property type="evidence" value="ECO:0007669"/>
    <property type="project" value="UniProtKB-UniRule"/>
</dbReference>
<evidence type="ECO:0000256" key="1">
    <source>
        <dbReference type="ARBA" id="ARBA00004123"/>
    </source>
</evidence>
<feature type="compositionally biased region" description="Low complexity" evidence="8">
    <location>
        <begin position="360"/>
        <end position="369"/>
    </location>
</feature>
<dbReference type="GO" id="GO:0031261">
    <property type="term" value="C:DNA replication preinitiation complex"/>
    <property type="evidence" value="ECO:0007669"/>
    <property type="project" value="TreeGrafter"/>
</dbReference>
<reference evidence="9 10" key="1">
    <citation type="journal article" date="2011" name="PLoS Pathog.">
        <title>Endophytic Life Strategies Decoded by Genome and Transcriptome Analyses of the Mutualistic Root Symbiont Piriformospora indica.</title>
        <authorList>
            <person name="Zuccaro A."/>
            <person name="Lahrmann U."/>
            <person name="Guldener U."/>
            <person name="Langen G."/>
            <person name="Pfiffi S."/>
            <person name="Biedenkopf D."/>
            <person name="Wong P."/>
            <person name="Samans B."/>
            <person name="Grimm C."/>
            <person name="Basiewicz M."/>
            <person name="Murat C."/>
            <person name="Martin F."/>
            <person name="Kogel K.H."/>
        </authorList>
    </citation>
    <scope>NUCLEOTIDE SEQUENCE [LARGE SCALE GENOMIC DNA]</scope>
    <source>
        <strain evidence="9 10">DSM 11827</strain>
    </source>
</reference>
<keyword evidence="6 7" id="KW-0131">Cell cycle</keyword>
<evidence type="ECO:0000313" key="9">
    <source>
        <dbReference type="EMBL" id="CCA68551.1"/>
    </source>
</evidence>
<dbReference type="eggNOG" id="ENOG502SCF7">
    <property type="taxonomic scope" value="Eukaryota"/>
</dbReference>
<comment type="subcellular location">
    <subcellularLocation>
        <location evidence="1 7">Nucleus</location>
    </subcellularLocation>
</comment>
<keyword evidence="4 7" id="KW-0235">DNA replication</keyword>
<feature type="compositionally biased region" description="Acidic residues" evidence="8">
    <location>
        <begin position="330"/>
        <end position="347"/>
    </location>
</feature>
<dbReference type="InterPro" id="IPR021110">
    <property type="entry name" value="DNA_rep_checkpnt_protein"/>
</dbReference>
<dbReference type="Gene3D" id="1.10.10.1460">
    <property type="match status" value="1"/>
</dbReference>
<dbReference type="AlphaFoldDB" id="G4TB50"/>
<dbReference type="OrthoDB" id="8775810at2759"/>
<feature type="compositionally biased region" description="Polar residues" evidence="8">
    <location>
        <begin position="237"/>
        <end position="250"/>
    </location>
</feature>
<dbReference type="GO" id="GO:0000727">
    <property type="term" value="P:double-strand break repair via break-induced replication"/>
    <property type="evidence" value="ECO:0007669"/>
    <property type="project" value="TreeGrafter"/>
</dbReference>
<feature type="compositionally biased region" description="Low complexity" evidence="8">
    <location>
        <begin position="147"/>
        <end position="158"/>
    </location>
</feature>
<evidence type="ECO:0000256" key="5">
    <source>
        <dbReference type="ARBA" id="ARBA00023242"/>
    </source>
</evidence>
<dbReference type="CDD" id="cd22289">
    <property type="entry name" value="RecQL4_SLD2_NTD"/>
    <property type="match status" value="1"/>
</dbReference>
<evidence type="ECO:0000256" key="6">
    <source>
        <dbReference type="ARBA" id="ARBA00023306"/>
    </source>
</evidence>
<dbReference type="InterPro" id="IPR040203">
    <property type="entry name" value="Sld2"/>
</dbReference>
<feature type="region of interest" description="Disordered" evidence="8">
    <location>
        <begin position="286"/>
        <end position="392"/>
    </location>
</feature>